<keyword evidence="6" id="KW-1185">Reference proteome</keyword>
<dbReference type="Pfam" id="PF04536">
    <property type="entry name" value="TPM_phosphatase"/>
    <property type="match status" value="1"/>
</dbReference>
<sequence length="260" mass="29487">MKLLWKTSILFTFLFFLLISPALADVQRIYDHADLLTDEQVQELEKQAANYFEEWNTDFIIITTEDTNGKTIMKYMQDFTDELKDEFNRQEDNMAVITIDMDSRMVDIAGFGIAEKYIDDERIELILDHVTPYFSQGDYYKAFKLFFEKADEYLDIRPGVNPESVFFNTFFQLAVAVVLAAIIVFLMAYTSGGRVTVTSGTYLNRSSSRIISKRDRYLRKTVTRRKKPSANNNGGGGGFRGGGGGITGAGRSHSGGRRGF</sequence>
<feature type="signal peptide" evidence="3">
    <location>
        <begin position="1"/>
        <end position="24"/>
    </location>
</feature>
<feature type="compositionally biased region" description="Gly residues" evidence="1">
    <location>
        <begin position="233"/>
        <end position="248"/>
    </location>
</feature>
<dbReference type="Gene3D" id="3.10.310.50">
    <property type="match status" value="1"/>
</dbReference>
<dbReference type="RefSeq" id="WP_251512441.1">
    <property type="nucleotide sequence ID" value="NZ_JAMBON010000006.1"/>
</dbReference>
<dbReference type="Proteomes" id="UP001597221">
    <property type="component" value="Unassembled WGS sequence"/>
</dbReference>
<evidence type="ECO:0000259" key="4">
    <source>
        <dbReference type="Pfam" id="PF04536"/>
    </source>
</evidence>
<keyword evidence="2" id="KW-1133">Transmembrane helix</keyword>
<comment type="caution">
    <text evidence="5">The sequence shown here is derived from an EMBL/GenBank/DDBJ whole genome shotgun (WGS) entry which is preliminary data.</text>
</comment>
<dbReference type="InterPro" id="IPR007621">
    <property type="entry name" value="TPM_dom"/>
</dbReference>
<organism evidence="5 6">
    <name type="scientific">Oceanobacillus luteolus</name>
    <dbReference type="NCBI Taxonomy" id="1274358"/>
    <lineage>
        <taxon>Bacteria</taxon>
        <taxon>Bacillati</taxon>
        <taxon>Bacillota</taxon>
        <taxon>Bacilli</taxon>
        <taxon>Bacillales</taxon>
        <taxon>Bacillaceae</taxon>
        <taxon>Oceanobacillus</taxon>
    </lineage>
</organism>
<name>A0ABW4HMZ2_9BACI</name>
<keyword evidence="2" id="KW-0472">Membrane</keyword>
<gene>
    <name evidence="5" type="ORF">ACFSBH_04215</name>
</gene>
<keyword evidence="3" id="KW-0732">Signal</keyword>
<keyword evidence="2" id="KW-0812">Transmembrane</keyword>
<feature type="region of interest" description="Disordered" evidence="1">
    <location>
        <begin position="221"/>
        <end position="260"/>
    </location>
</feature>
<reference evidence="6" key="1">
    <citation type="journal article" date="2019" name="Int. J. Syst. Evol. Microbiol.">
        <title>The Global Catalogue of Microorganisms (GCM) 10K type strain sequencing project: providing services to taxonomists for standard genome sequencing and annotation.</title>
        <authorList>
            <consortium name="The Broad Institute Genomics Platform"/>
            <consortium name="The Broad Institute Genome Sequencing Center for Infectious Disease"/>
            <person name="Wu L."/>
            <person name="Ma J."/>
        </authorList>
    </citation>
    <scope>NUCLEOTIDE SEQUENCE [LARGE SCALE GENOMIC DNA]</scope>
    <source>
        <strain evidence="6">CGMCC 1.12376</strain>
    </source>
</reference>
<evidence type="ECO:0000256" key="2">
    <source>
        <dbReference type="SAM" id="Phobius"/>
    </source>
</evidence>
<feature type="chain" id="PRO_5046322565" evidence="3">
    <location>
        <begin position="25"/>
        <end position="260"/>
    </location>
</feature>
<dbReference type="EMBL" id="JBHUDE010000016">
    <property type="protein sequence ID" value="MFD1606851.1"/>
    <property type="molecule type" value="Genomic_DNA"/>
</dbReference>
<evidence type="ECO:0000313" key="6">
    <source>
        <dbReference type="Proteomes" id="UP001597221"/>
    </source>
</evidence>
<accession>A0ABW4HMZ2</accession>
<feature type="domain" description="TPM" evidence="4">
    <location>
        <begin position="29"/>
        <end position="151"/>
    </location>
</feature>
<proteinExistence type="predicted"/>
<evidence type="ECO:0000256" key="1">
    <source>
        <dbReference type="SAM" id="MobiDB-lite"/>
    </source>
</evidence>
<evidence type="ECO:0000256" key="3">
    <source>
        <dbReference type="SAM" id="SignalP"/>
    </source>
</evidence>
<protein>
    <submittedName>
        <fullName evidence="5">TPM domain-containing protein</fullName>
    </submittedName>
</protein>
<feature type="transmembrane region" description="Helical" evidence="2">
    <location>
        <begin position="170"/>
        <end position="189"/>
    </location>
</feature>
<evidence type="ECO:0000313" key="5">
    <source>
        <dbReference type="EMBL" id="MFD1606851.1"/>
    </source>
</evidence>